<evidence type="ECO:0000313" key="2">
    <source>
        <dbReference type="Proteomes" id="UP000237438"/>
    </source>
</evidence>
<proteinExistence type="predicted"/>
<reference evidence="1 2" key="1">
    <citation type="submission" date="2017-10" db="EMBL/GenBank/DDBJ databases">
        <title>Development of genomic resources for the powdery mildew, Erysiphe pulchra.</title>
        <authorList>
            <person name="Wadl P.A."/>
            <person name="Mack B.M."/>
            <person name="Moore G."/>
            <person name="Beltz S.B."/>
        </authorList>
    </citation>
    <scope>NUCLEOTIDE SEQUENCE [LARGE SCALE GENOMIC DNA]</scope>
    <source>
        <strain evidence="1">Cflorida</strain>
    </source>
</reference>
<dbReference type="EMBL" id="PEDP01000541">
    <property type="protein sequence ID" value="POS85644.1"/>
    <property type="molecule type" value="Genomic_DNA"/>
</dbReference>
<sequence length="348" mass="39845">MIRSNRKIKRCLVCQKKGFWSTKHSPKDRLEARERFAKKITRAKVFDSYLLECEGTENINEEEIQCHENIENDVESLILDIDNHQVQNHFQEHMNRSTYHCITHDIPISAPETGMTSELFLISNRYTSKEWNGILIDSGASTNSTAGIGQAKAYMREFNTTIDVSTAGHFNAHFRIGSTNSVGTLIVISSFGTIPFQVLETDTPFILCVQDMDKLRVYLNNLKDELVVQVGSSIPVVRVFNHPFVVRGNASINYLTDVELRQLQRRFGHPSVNRLIRTLERAGHGDLSHRDILDKITKVCELFQKHSRSPRRFKFILKKDTYFNLSLVIDVLYIGGDPVLHVEVQVIV</sequence>
<dbReference type="AlphaFoldDB" id="A0A2S4PUH1"/>
<dbReference type="OrthoDB" id="3600072at2759"/>
<dbReference type="Proteomes" id="UP000237438">
    <property type="component" value="Unassembled WGS sequence"/>
</dbReference>
<accession>A0A2S4PUH1</accession>
<comment type="caution">
    <text evidence="1">The sequence shown here is derived from an EMBL/GenBank/DDBJ whole genome shotgun (WGS) entry which is preliminary data.</text>
</comment>
<name>A0A2S4PUH1_9PEZI</name>
<keyword evidence="2" id="KW-1185">Reference proteome</keyword>
<evidence type="ECO:0000313" key="1">
    <source>
        <dbReference type="EMBL" id="POS85644.1"/>
    </source>
</evidence>
<gene>
    <name evidence="1" type="ORF">EPUL_002314</name>
</gene>
<protein>
    <submittedName>
        <fullName evidence="1">Uncharacterized protein</fullName>
    </submittedName>
</protein>
<organism evidence="1 2">
    <name type="scientific">Erysiphe pulchra</name>
    <dbReference type="NCBI Taxonomy" id="225359"/>
    <lineage>
        <taxon>Eukaryota</taxon>
        <taxon>Fungi</taxon>
        <taxon>Dikarya</taxon>
        <taxon>Ascomycota</taxon>
        <taxon>Pezizomycotina</taxon>
        <taxon>Leotiomycetes</taxon>
        <taxon>Erysiphales</taxon>
        <taxon>Erysiphaceae</taxon>
        <taxon>Erysiphe</taxon>
    </lineage>
</organism>